<dbReference type="WBParaSite" id="nRc.2.0.1.t39627-RA">
    <property type="protein sequence ID" value="nRc.2.0.1.t39627-RA"/>
    <property type="gene ID" value="nRc.2.0.1.g39627"/>
</dbReference>
<accession>A0A915KLB1</accession>
<reference evidence="3" key="1">
    <citation type="submission" date="2022-11" db="UniProtKB">
        <authorList>
            <consortium name="WormBaseParasite"/>
        </authorList>
    </citation>
    <scope>IDENTIFICATION</scope>
</reference>
<dbReference type="Proteomes" id="UP000887565">
    <property type="component" value="Unplaced"/>
</dbReference>
<evidence type="ECO:0000313" key="2">
    <source>
        <dbReference type="Proteomes" id="UP000887565"/>
    </source>
</evidence>
<dbReference type="AlphaFoldDB" id="A0A915KLB1"/>
<sequence>MDDDIFYFLVIFIIVMVFMITMHFCQEYLFTDKKVGISNALSISGPDGVYPLPPLSLAITAEQTVSYLSSYECNPPPYTPPPAYKPVNYEPLFDRKTTEEFTTKISSRRMSH</sequence>
<keyword evidence="1" id="KW-0812">Transmembrane</keyword>
<keyword evidence="1" id="KW-0472">Membrane</keyword>
<organism evidence="2 3">
    <name type="scientific">Romanomermis culicivorax</name>
    <name type="common">Nematode worm</name>
    <dbReference type="NCBI Taxonomy" id="13658"/>
    <lineage>
        <taxon>Eukaryota</taxon>
        <taxon>Metazoa</taxon>
        <taxon>Ecdysozoa</taxon>
        <taxon>Nematoda</taxon>
        <taxon>Enoplea</taxon>
        <taxon>Dorylaimia</taxon>
        <taxon>Mermithida</taxon>
        <taxon>Mermithoidea</taxon>
        <taxon>Mermithidae</taxon>
        <taxon>Romanomermis</taxon>
    </lineage>
</organism>
<evidence type="ECO:0000256" key="1">
    <source>
        <dbReference type="SAM" id="Phobius"/>
    </source>
</evidence>
<protein>
    <submittedName>
        <fullName evidence="3">Uncharacterized protein</fullName>
    </submittedName>
</protein>
<keyword evidence="1" id="KW-1133">Transmembrane helix</keyword>
<feature type="transmembrane region" description="Helical" evidence="1">
    <location>
        <begin position="6"/>
        <end position="25"/>
    </location>
</feature>
<proteinExistence type="predicted"/>
<keyword evidence="2" id="KW-1185">Reference proteome</keyword>
<evidence type="ECO:0000313" key="3">
    <source>
        <dbReference type="WBParaSite" id="nRc.2.0.1.t39627-RA"/>
    </source>
</evidence>
<name>A0A915KLB1_ROMCU</name>